<dbReference type="SUPFAM" id="SSF46689">
    <property type="entry name" value="Homeodomain-like"/>
    <property type="match status" value="1"/>
</dbReference>
<dbReference type="PANTHER" id="PTHR43479">
    <property type="entry name" value="ACREF/ENVCD OPERON REPRESSOR-RELATED"/>
    <property type="match status" value="1"/>
</dbReference>
<feature type="domain" description="HTH tetR-type" evidence="3">
    <location>
        <begin position="1"/>
        <end position="61"/>
    </location>
</feature>
<dbReference type="Gene3D" id="1.10.357.10">
    <property type="entry name" value="Tetracycline Repressor, domain 2"/>
    <property type="match status" value="1"/>
</dbReference>
<dbReference type="Pfam" id="PF00440">
    <property type="entry name" value="TetR_N"/>
    <property type="match status" value="1"/>
</dbReference>
<evidence type="ECO:0000256" key="2">
    <source>
        <dbReference type="PROSITE-ProRule" id="PRU00335"/>
    </source>
</evidence>
<accession>A0A4U9VDU2</accession>
<feature type="DNA-binding region" description="H-T-H motif" evidence="2">
    <location>
        <begin position="24"/>
        <end position="43"/>
    </location>
</feature>
<organism evidence="4 5">
    <name type="scientific">Sphingobacterium thalpophilum</name>
    <dbReference type="NCBI Taxonomy" id="259"/>
    <lineage>
        <taxon>Bacteria</taxon>
        <taxon>Pseudomonadati</taxon>
        <taxon>Bacteroidota</taxon>
        <taxon>Sphingobacteriia</taxon>
        <taxon>Sphingobacteriales</taxon>
        <taxon>Sphingobacteriaceae</taxon>
        <taxon>Sphingobacterium</taxon>
    </lineage>
</organism>
<dbReference type="PANTHER" id="PTHR43479:SF11">
    <property type="entry name" value="ACREF_ENVCD OPERON REPRESSOR-RELATED"/>
    <property type="match status" value="1"/>
</dbReference>
<reference evidence="4 5" key="1">
    <citation type="submission" date="2019-05" db="EMBL/GenBank/DDBJ databases">
        <authorList>
            <consortium name="Pathogen Informatics"/>
        </authorList>
    </citation>
    <scope>NUCLEOTIDE SEQUENCE [LARGE SCALE GENOMIC DNA]</scope>
    <source>
        <strain evidence="4 5">NCTC11429</strain>
    </source>
</reference>
<dbReference type="InterPro" id="IPR009057">
    <property type="entry name" value="Homeodomain-like_sf"/>
</dbReference>
<keyword evidence="1 2" id="KW-0238">DNA-binding</keyword>
<dbReference type="STRING" id="1123265.GCA_000686625_03835"/>
<gene>
    <name evidence="4" type="primary">qacR_1</name>
    <name evidence="4" type="ORF">NCTC11429_02466</name>
</gene>
<proteinExistence type="predicted"/>
<dbReference type="Proteomes" id="UP000308196">
    <property type="component" value="Chromosome"/>
</dbReference>
<name>A0A4U9VDU2_9SPHI</name>
<protein>
    <submittedName>
        <fullName evidence="4">HTH-type transcriptional regulator qacR</fullName>
    </submittedName>
</protein>
<dbReference type="RefSeq" id="WP_028070535.1">
    <property type="nucleotide sequence ID" value="NZ_LR590484.1"/>
</dbReference>
<evidence type="ECO:0000313" key="4">
    <source>
        <dbReference type="EMBL" id="VTR41141.1"/>
    </source>
</evidence>
<sequence>MNTKDQILQAAEEMFYQKGYPLTTIRDIANKAKMNSAMIHYHYGSKEILFLTLLKKMENGLNNICLKRSSVENDMLIKAFIIDSLKETCSRHKVFHLYLKEQSQPSTEEIGEFVERLKHKHFNHFSSLVQVQNKQSTNKITNKRAELIYYSVFGMIKELFRSHKIKTNNEDRENNNLIDIETVIMYIDKNI</sequence>
<dbReference type="GO" id="GO:0003677">
    <property type="term" value="F:DNA binding"/>
    <property type="evidence" value="ECO:0007669"/>
    <property type="project" value="UniProtKB-UniRule"/>
</dbReference>
<dbReference type="GeneID" id="78463179"/>
<dbReference type="PRINTS" id="PR00455">
    <property type="entry name" value="HTHTETR"/>
</dbReference>
<dbReference type="InterPro" id="IPR050624">
    <property type="entry name" value="HTH-type_Tx_Regulator"/>
</dbReference>
<dbReference type="KEGG" id="stha:NCTC11429_02466"/>
<dbReference type="EMBL" id="LR590484">
    <property type="protein sequence ID" value="VTR41141.1"/>
    <property type="molecule type" value="Genomic_DNA"/>
</dbReference>
<evidence type="ECO:0000256" key="1">
    <source>
        <dbReference type="ARBA" id="ARBA00023125"/>
    </source>
</evidence>
<evidence type="ECO:0000259" key="3">
    <source>
        <dbReference type="PROSITE" id="PS50977"/>
    </source>
</evidence>
<evidence type="ECO:0000313" key="5">
    <source>
        <dbReference type="Proteomes" id="UP000308196"/>
    </source>
</evidence>
<dbReference type="AlphaFoldDB" id="A0A4U9VDU2"/>
<dbReference type="InterPro" id="IPR001647">
    <property type="entry name" value="HTH_TetR"/>
</dbReference>
<dbReference type="PROSITE" id="PS50977">
    <property type="entry name" value="HTH_TETR_2"/>
    <property type="match status" value="1"/>
</dbReference>